<keyword evidence="2" id="KW-0695">RNA-directed DNA polymerase</keyword>
<feature type="domain" description="Integrase zinc-binding" evidence="1">
    <location>
        <begin position="87"/>
        <end position="140"/>
    </location>
</feature>
<dbReference type="PANTHER" id="PTHR47266">
    <property type="entry name" value="ENDONUCLEASE-RELATED"/>
    <property type="match status" value="1"/>
</dbReference>
<dbReference type="InterPro" id="IPR052160">
    <property type="entry name" value="Gypsy_RT_Integrase-like"/>
</dbReference>
<keyword evidence="2" id="KW-0808">Transferase</keyword>
<protein>
    <submittedName>
        <fullName evidence="2">Reverse transcriptase domain-containing protein</fullName>
    </submittedName>
</protein>
<sequence length="180" mass="21157">ALKYLLAKQDAKPRLLQRIFLLQEIDIIIHDKKRAENLAADHLLRLENPHYGDLKKKEINETFPLETHRMISFHDQVIRRCIYDQEAVDILTACHNGPTGGHYGANFTAKKVFDSDFYWQTIYRDAHDLVTQCDVCQRQSKISQRDEMPQNAIQVCEIFDVRALTLWDHFRLLKETNTFS</sequence>
<name>A0A699SXH6_TANCI</name>
<feature type="non-terminal residue" evidence="2">
    <location>
        <position position="1"/>
    </location>
</feature>
<proteinExistence type="predicted"/>
<organism evidence="2">
    <name type="scientific">Tanacetum cinerariifolium</name>
    <name type="common">Dalmatian daisy</name>
    <name type="synonym">Chrysanthemum cinerariifolium</name>
    <dbReference type="NCBI Taxonomy" id="118510"/>
    <lineage>
        <taxon>Eukaryota</taxon>
        <taxon>Viridiplantae</taxon>
        <taxon>Streptophyta</taxon>
        <taxon>Embryophyta</taxon>
        <taxon>Tracheophyta</taxon>
        <taxon>Spermatophyta</taxon>
        <taxon>Magnoliopsida</taxon>
        <taxon>eudicotyledons</taxon>
        <taxon>Gunneridae</taxon>
        <taxon>Pentapetalae</taxon>
        <taxon>asterids</taxon>
        <taxon>campanulids</taxon>
        <taxon>Asterales</taxon>
        <taxon>Asteraceae</taxon>
        <taxon>Asteroideae</taxon>
        <taxon>Anthemideae</taxon>
        <taxon>Anthemidinae</taxon>
        <taxon>Tanacetum</taxon>
    </lineage>
</organism>
<dbReference type="EMBL" id="BKCJ011199240">
    <property type="protein sequence ID" value="GFD02617.1"/>
    <property type="molecule type" value="Genomic_DNA"/>
</dbReference>
<dbReference type="AlphaFoldDB" id="A0A699SXH6"/>
<keyword evidence="2" id="KW-0548">Nucleotidyltransferase</keyword>
<feature type="non-terminal residue" evidence="2">
    <location>
        <position position="180"/>
    </location>
</feature>
<dbReference type="Gene3D" id="1.10.340.70">
    <property type="match status" value="1"/>
</dbReference>
<dbReference type="InterPro" id="IPR041588">
    <property type="entry name" value="Integrase_H2C2"/>
</dbReference>
<dbReference type="GO" id="GO:0003964">
    <property type="term" value="F:RNA-directed DNA polymerase activity"/>
    <property type="evidence" value="ECO:0007669"/>
    <property type="project" value="UniProtKB-KW"/>
</dbReference>
<reference evidence="2" key="1">
    <citation type="journal article" date="2019" name="Sci. Rep.">
        <title>Draft genome of Tanacetum cinerariifolium, the natural source of mosquito coil.</title>
        <authorList>
            <person name="Yamashiro T."/>
            <person name="Shiraishi A."/>
            <person name="Satake H."/>
            <person name="Nakayama K."/>
        </authorList>
    </citation>
    <scope>NUCLEOTIDE SEQUENCE</scope>
</reference>
<comment type="caution">
    <text evidence="2">The sequence shown here is derived from an EMBL/GenBank/DDBJ whole genome shotgun (WGS) entry which is preliminary data.</text>
</comment>
<accession>A0A699SXH6</accession>
<dbReference type="Pfam" id="PF17921">
    <property type="entry name" value="Integrase_H2C2"/>
    <property type="match status" value="1"/>
</dbReference>
<gene>
    <name evidence="2" type="ORF">Tci_874586</name>
</gene>
<evidence type="ECO:0000313" key="2">
    <source>
        <dbReference type="EMBL" id="GFD02617.1"/>
    </source>
</evidence>
<evidence type="ECO:0000259" key="1">
    <source>
        <dbReference type="Pfam" id="PF17921"/>
    </source>
</evidence>